<keyword evidence="12" id="KW-1185">Reference proteome</keyword>
<dbReference type="InterPro" id="IPR050445">
    <property type="entry name" value="Bact_polysacc_biosynth/exp"/>
</dbReference>
<comment type="similarity">
    <text evidence="2">Belongs to the CpsC/CapA family.</text>
</comment>
<dbReference type="PANTHER" id="PTHR32309:SF13">
    <property type="entry name" value="FERRIC ENTEROBACTIN TRANSPORT PROTEIN FEPE"/>
    <property type="match status" value="1"/>
</dbReference>
<name>A0A9X1XH24_9BACL</name>
<dbReference type="Pfam" id="PF13807">
    <property type="entry name" value="GNVR"/>
    <property type="match status" value="1"/>
</dbReference>
<feature type="transmembrane region" description="Helical" evidence="8">
    <location>
        <begin position="20"/>
        <end position="40"/>
    </location>
</feature>
<dbReference type="PANTHER" id="PTHR32309">
    <property type="entry name" value="TYROSINE-PROTEIN KINASE"/>
    <property type="match status" value="1"/>
</dbReference>
<evidence type="ECO:0000259" key="10">
    <source>
        <dbReference type="Pfam" id="PF13807"/>
    </source>
</evidence>
<dbReference type="InterPro" id="IPR003856">
    <property type="entry name" value="LPS_length_determ_N"/>
</dbReference>
<dbReference type="AlphaFoldDB" id="A0A9X1XH24"/>
<gene>
    <name evidence="11" type="ORF">LCY76_19845</name>
</gene>
<proteinExistence type="inferred from homology"/>
<evidence type="ECO:0000313" key="11">
    <source>
        <dbReference type="EMBL" id="MCK6258825.1"/>
    </source>
</evidence>
<comment type="caution">
    <text evidence="11">The sequence shown here is derived from an EMBL/GenBank/DDBJ whole genome shotgun (WGS) entry which is preliminary data.</text>
</comment>
<feature type="transmembrane region" description="Helical" evidence="8">
    <location>
        <begin position="172"/>
        <end position="193"/>
    </location>
</feature>
<dbReference type="Proteomes" id="UP001139011">
    <property type="component" value="Unassembled WGS sequence"/>
</dbReference>
<keyword evidence="4 8" id="KW-0812">Transmembrane</keyword>
<keyword evidence="6 8" id="KW-0472">Membrane</keyword>
<feature type="domain" description="Tyrosine-protein kinase G-rich" evidence="10">
    <location>
        <begin position="147"/>
        <end position="192"/>
    </location>
</feature>
<organism evidence="11 12">
    <name type="scientific">Fictibacillus marinisediminis</name>
    <dbReference type="NCBI Taxonomy" id="2878389"/>
    <lineage>
        <taxon>Bacteria</taxon>
        <taxon>Bacillati</taxon>
        <taxon>Bacillota</taxon>
        <taxon>Bacilli</taxon>
        <taxon>Bacillales</taxon>
        <taxon>Fictibacillaceae</taxon>
        <taxon>Fictibacillus</taxon>
    </lineage>
</organism>
<evidence type="ECO:0000256" key="8">
    <source>
        <dbReference type="SAM" id="Phobius"/>
    </source>
</evidence>
<evidence type="ECO:0000256" key="5">
    <source>
        <dbReference type="ARBA" id="ARBA00022989"/>
    </source>
</evidence>
<feature type="region of interest" description="Disordered" evidence="7">
    <location>
        <begin position="226"/>
        <end position="245"/>
    </location>
</feature>
<evidence type="ECO:0000256" key="1">
    <source>
        <dbReference type="ARBA" id="ARBA00004651"/>
    </source>
</evidence>
<dbReference type="GO" id="GO:0004713">
    <property type="term" value="F:protein tyrosine kinase activity"/>
    <property type="evidence" value="ECO:0007669"/>
    <property type="project" value="TreeGrafter"/>
</dbReference>
<evidence type="ECO:0000256" key="6">
    <source>
        <dbReference type="ARBA" id="ARBA00023136"/>
    </source>
</evidence>
<keyword evidence="3" id="KW-1003">Cell membrane</keyword>
<accession>A0A9X1XH24</accession>
<protein>
    <submittedName>
        <fullName evidence="11">Capsular biosynthesis protein</fullName>
    </submittedName>
</protein>
<evidence type="ECO:0000256" key="7">
    <source>
        <dbReference type="SAM" id="MobiDB-lite"/>
    </source>
</evidence>
<evidence type="ECO:0000256" key="3">
    <source>
        <dbReference type="ARBA" id="ARBA00022475"/>
    </source>
</evidence>
<evidence type="ECO:0000259" key="9">
    <source>
        <dbReference type="Pfam" id="PF02706"/>
    </source>
</evidence>
<sequence length="245" mass="26478">MEETISLRDIMLILKRRYMLIILSALVLAGIAGAVSYYVMDPTYQSSAQILVNEEKQDAKPFDVNAVRTNVEMINTYSVIIKSPAILEKAADELNIDGGINELNNKVSVNSQENSQVFSITVKDSDPAEAAKISNTIAGIFQKEIPHIMNVDNVSILSKADENPVPVAPRPILNIAIGLVIGLMIGAGLAFLLEYLDNTIKTEEDVQIVTGLPVLGAIPKMDTVKETKASAPVTPNGVRSETVES</sequence>
<reference evidence="11" key="1">
    <citation type="submission" date="2021-09" db="EMBL/GenBank/DDBJ databases">
        <title>Genome analysis of Fictibacillus sp. KIGAM418 isolated from marine sediment.</title>
        <authorList>
            <person name="Seo M.-J."/>
            <person name="Cho E.-S."/>
            <person name="Hwang C.Y."/>
        </authorList>
    </citation>
    <scope>NUCLEOTIDE SEQUENCE</scope>
    <source>
        <strain evidence="11">KIGAM418</strain>
    </source>
</reference>
<evidence type="ECO:0000256" key="2">
    <source>
        <dbReference type="ARBA" id="ARBA00006683"/>
    </source>
</evidence>
<dbReference type="RefSeq" id="WP_248254066.1">
    <property type="nucleotide sequence ID" value="NZ_JAIWJX010000002.1"/>
</dbReference>
<dbReference type="InterPro" id="IPR032807">
    <property type="entry name" value="GNVR"/>
</dbReference>
<keyword evidence="5 8" id="KW-1133">Transmembrane helix</keyword>
<feature type="domain" description="Polysaccharide chain length determinant N-terminal" evidence="9">
    <location>
        <begin position="3"/>
        <end position="94"/>
    </location>
</feature>
<dbReference type="GO" id="GO:0005886">
    <property type="term" value="C:plasma membrane"/>
    <property type="evidence" value="ECO:0007669"/>
    <property type="project" value="UniProtKB-SubCell"/>
</dbReference>
<evidence type="ECO:0000313" key="12">
    <source>
        <dbReference type="Proteomes" id="UP001139011"/>
    </source>
</evidence>
<evidence type="ECO:0000256" key="4">
    <source>
        <dbReference type="ARBA" id="ARBA00022692"/>
    </source>
</evidence>
<dbReference type="EMBL" id="JAIWJX010000002">
    <property type="protein sequence ID" value="MCK6258825.1"/>
    <property type="molecule type" value="Genomic_DNA"/>
</dbReference>
<dbReference type="Pfam" id="PF02706">
    <property type="entry name" value="Wzz"/>
    <property type="match status" value="1"/>
</dbReference>
<comment type="subcellular location">
    <subcellularLocation>
        <location evidence="1">Cell membrane</location>
        <topology evidence="1">Multi-pass membrane protein</topology>
    </subcellularLocation>
</comment>